<gene>
    <name evidence="1" type="ORF">BAL341_010</name>
</gene>
<dbReference type="EMBL" id="CAAJGR010000046">
    <property type="protein sequence ID" value="VHN99589.1"/>
    <property type="molecule type" value="Genomic_DNA"/>
</dbReference>
<proteinExistence type="predicted"/>
<accession>A0A486XHQ3</accession>
<name>A0A486XHQ3_9GAMM</name>
<evidence type="ECO:0000313" key="1">
    <source>
        <dbReference type="EMBL" id="VHN99589.1"/>
    </source>
</evidence>
<sequence length="69" mass="7848">MQHNQACSKAQFEQELNAFFGNDAAKINEWLDTPIPRLSGQYPRSMLAANAKRAELFQVLQEMKFGDMA</sequence>
<reference evidence="1" key="1">
    <citation type="submission" date="2019-04" db="EMBL/GenBank/DDBJ databases">
        <authorList>
            <person name="Brambilla D."/>
        </authorList>
    </citation>
    <scope>NUCLEOTIDE SEQUENCE</scope>
    <source>
        <strain evidence="1">BAL1</strain>
    </source>
</reference>
<protein>
    <submittedName>
        <fullName evidence="1">Uncharacterized protein</fullName>
    </submittedName>
</protein>
<dbReference type="AlphaFoldDB" id="A0A486XHQ3"/>
<organism evidence="1">
    <name type="scientific">Rheinheimera sp. BAL341</name>
    <dbReference type="NCBI Taxonomy" id="1708203"/>
    <lineage>
        <taxon>Bacteria</taxon>
        <taxon>Pseudomonadati</taxon>
        <taxon>Pseudomonadota</taxon>
        <taxon>Gammaproteobacteria</taxon>
        <taxon>Chromatiales</taxon>
        <taxon>Chromatiaceae</taxon>
        <taxon>Rheinheimera</taxon>
    </lineage>
</organism>